<organism evidence="2 3">
    <name type="scientific">Ajellomyces capsulatus</name>
    <name type="common">Darling's disease fungus</name>
    <name type="synonym">Histoplasma capsulatum</name>
    <dbReference type="NCBI Taxonomy" id="5037"/>
    <lineage>
        <taxon>Eukaryota</taxon>
        <taxon>Fungi</taxon>
        <taxon>Dikarya</taxon>
        <taxon>Ascomycota</taxon>
        <taxon>Pezizomycotina</taxon>
        <taxon>Eurotiomycetes</taxon>
        <taxon>Eurotiomycetidae</taxon>
        <taxon>Onygenales</taxon>
        <taxon>Ajellomycetaceae</taxon>
        <taxon>Histoplasma</taxon>
    </lineage>
</organism>
<accession>A0A8A1M4J8</accession>
<evidence type="ECO:0000256" key="1">
    <source>
        <dbReference type="SAM" id="MobiDB-lite"/>
    </source>
</evidence>
<dbReference type="EMBL" id="CP069109">
    <property type="protein sequence ID" value="QSS59117.1"/>
    <property type="molecule type" value="Genomic_DNA"/>
</dbReference>
<evidence type="ECO:0000313" key="3">
    <source>
        <dbReference type="Proteomes" id="UP000663671"/>
    </source>
</evidence>
<feature type="region of interest" description="Disordered" evidence="1">
    <location>
        <begin position="1"/>
        <end position="26"/>
    </location>
</feature>
<protein>
    <submittedName>
        <fullName evidence="2">Uncharacterized protein</fullName>
    </submittedName>
</protein>
<reference evidence="2" key="1">
    <citation type="submission" date="2021-01" db="EMBL/GenBank/DDBJ databases">
        <title>Chromosome-level genome assembly of a human fungal pathogen reveals clustering of transcriptionally co-regulated genes.</title>
        <authorList>
            <person name="Voorhies M."/>
            <person name="Cohen S."/>
            <person name="Shea T.P."/>
            <person name="Petrus S."/>
            <person name="Munoz J.F."/>
            <person name="Poplawski S."/>
            <person name="Goldman W.E."/>
            <person name="Michael T."/>
            <person name="Cuomo C.A."/>
            <person name="Sil A."/>
            <person name="Beyhan S."/>
        </authorList>
    </citation>
    <scope>NUCLEOTIDE SEQUENCE</scope>
    <source>
        <strain evidence="2">WU24</strain>
    </source>
</reference>
<dbReference type="OrthoDB" id="6359816at2759"/>
<proteinExistence type="predicted"/>
<evidence type="ECO:0000313" key="2">
    <source>
        <dbReference type="EMBL" id="QSS59117.1"/>
    </source>
</evidence>
<dbReference type="AlphaFoldDB" id="A0A8A1M4J8"/>
<sequence length="148" mass="15469">MANKKKKSAVTSDGVADAQPNESAGTSTLFQDTRVISSFFPSGTYPPLFGPVSWNTEIVTASMSNGDGHPISSSPYETEIVDVLVGPTGGQRVFLVHLGILNQASSLGNKMRPATATGKHGSISLVDTDPVVFELASRITPINAPTPI</sequence>
<name>A0A8A1M4J8_AJECA</name>
<gene>
    <name evidence="2" type="ORF">I7I51_08549</name>
</gene>
<dbReference type="Proteomes" id="UP000663671">
    <property type="component" value="Chromosome 2"/>
</dbReference>
<dbReference type="VEuPathDB" id="FungiDB:I7I51_08549"/>